<keyword evidence="2" id="KW-0521">NADP</keyword>
<evidence type="ECO:0000256" key="2">
    <source>
        <dbReference type="ARBA" id="ARBA00022857"/>
    </source>
</evidence>
<feature type="domain" description="NAD(P)-binding" evidence="4">
    <location>
        <begin position="11"/>
        <end position="145"/>
    </location>
</feature>
<sequence length="300" mass="31946">MSGIRNVAILGASGNFGTPITAALIAANFNVTIITRTSSTMAHPPGIPTLRIDYTLGALTQAFTNQDAVVCVVGPGGISLQKTFIDAAASAGVERFIIDDFGWGPTPNGFSEFSAIHASRKEGWDYAAAKAKEVDGLTWSGLSTGNPIDWAMKKFPMMGFDVQTHKAIIYDQGTERFTGTTLEGIGQAVVGTLKNPEATANRFLAVQSIQTCQSELLKALQKATGTQWEVTRTTSKELIESGKEDFKTGAGLWRLKLAVATLYDVGQGRGKVAVSREESDAELLGLKAETADEIVAKLLQ</sequence>
<evidence type="ECO:0000313" key="6">
    <source>
        <dbReference type="Proteomes" id="UP001341245"/>
    </source>
</evidence>
<dbReference type="PANTHER" id="PTHR47706">
    <property type="entry name" value="NMRA-LIKE FAMILY PROTEIN"/>
    <property type="match status" value="1"/>
</dbReference>
<dbReference type="Proteomes" id="UP001341245">
    <property type="component" value="Unassembled WGS sequence"/>
</dbReference>
<accession>A0ABR0TIU7</accession>
<dbReference type="InterPro" id="IPR051609">
    <property type="entry name" value="NmrA/Isoflavone_reductase-like"/>
</dbReference>
<dbReference type="EMBL" id="JASGXD010000007">
    <property type="protein sequence ID" value="KAK6004319.1"/>
    <property type="molecule type" value="Genomic_DNA"/>
</dbReference>
<organism evidence="5 6">
    <name type="scientific">Aureobasidium pullulans</name>
    <name type="common">Black yeast</name>
    <name type="synonym">Pullularia pullulans</name>
    <dbReference type="NCBI Taxonomy" id="5580"/>
    <lineage>
        <taxon>Eukaryota</taxon>
        <taxon>Fungi</taxon>
        <taxon>Dikarya</taxon>
        <taxon>Ascomycota</taxon>
        <taxon>Pezizomycotina</taxon>
        <taxon>Dothideomycetes</taxon>
        <taxon>Dothideomycetidae</taxon>
        <taxon>Dothideales</taxon>
        <taxon>Saccotheciaceae</taxon>
        <taxon>Aureobasidium</taxon>
    </lineage>
</organism>
<dbReference type="InterPro" id="IPR016040">
    <property type="entry name" value="NAD(P)-bd_dom"/>
</dbReference>
<dbReference type="PANTHER" id="PTHR47706:SF9">
    <property type="entry name" value="NMRA-LIKE DOMAIN-CONTAINING PROTEIN-RELATED"/>
    <property type="match status" value="1"/>
</dbReference>
<keyword evidence="6" id="KW-1185">Reference proteome</keyword>
<proteinExistence type="inferred from homology"/>
<gene>
    <name evidence="5" type="ORF">QM012_008181</name>
</gene>
<dbReference type="CDD" id="cd05259">
    <property type="entry name" value="PCBER_SDR_a"/>
    <property type="match status" value="1"/>
</dbReference>
<comment type="caution">
    <text evidence="5">The sequence shown here is derived from an EMBL/GenBank/DDBJ whole genome shotgun (WGS) entry which is preliminary data.</text>
</comment>
<name>A0ABR0TIU7_AURPU</name>
<dbReference type="Gene3D" id="3.40.50.720">
    <property type="entry name" value="NAD(P)-binding Rossmann-like Domain"/>
    <property type="match status" value="1"/>
</dbReference>
<evidence type="ECO:0000259" key="4">
    <source>
        <dbReference type="Pfam" id="PF13460"/>
    </source>
</evidence>
<dbReference type="SUPFAM" id="SSF51735">
    <property type="entry name" value="NAD(P)-binding Rossmann-fold domains"/>
    <property type="match status" value="1"/>
</dbReference>
<evidence type="ECO:0000313" key="5">
    <source>
        <dbReference type="EMBL" id="KAK6004319.1"/>
    </source>
</evidence>
<dbReference type="Pfam" id="PF13460">
    <property type="entry name" value="NAD_binding_10"/>
    <property type="match status" value="1"/>
</dbReference>
<comment type="similarity">
    <text evidence="1">Belongs to the NmrA-type oxidoreductase family. Isoflavone reductase subfamily.</text>
</comment>
<evidence type="ECO:0000256" key="3">
    <source>
        <dbReference type="ARBA" id="ARBA00023002"/>
    </source>
</evidence>
<reference evidence="5 6" key="1">
    <citation type="submission" date="2023-11" db="EMBL/GenBank/DDBJ databases">
        <title>Draft genome sequence and annotation of the polyextremotolerant black yeast-like fungus Aureobasidium pullulans NRRL 62042.</title>
        <authorList>
            <person name="Dielentheis-Frenken M.R.E."/>
            <person name="Wibberg D."/>
            <person name="Blank L.M."/>
            <person name="Tiso T."/>
        </authorList>
    </citation>
    <scope>NUCLEOTIDE SEQUENCE [LARGE SCALE GENOMIC DNA]</scope>
    <source>
        <strain evidence="5 6">NRRL 62042</strain>
    </source>
</reference>
<evidence type="ECO:0000256" key="1">
    <source>
        <dbReference type="ARBA" id="ARBA00005725"/>
    </source>
</evidence>
<keyword evidence="3" id="KW-0560">Oxidoreductase</keyword>
<protein>
    <recommendedName>
        <fullName evidence="4">NAD(P)-binding domain-containing protein</fullName>
    </recommendedName>
</protein>
<dbReference type="InterPro" id="IPR045312">
    <property type="entry name" value="PCBER-like"/>
</dbReference>
<dbReference type="Gene3D" id="3.90.25.10">
    <property type="entry name" value="UDP-galactose 4-epimerase, domain 1"/>
    <property type="match status" value="1"/>
</dbReference>
<dbReference type="InterPro" id="IPR036291">
    <property type="entry name" value="NAD(P)-bd_dom_sf"/>
</dbReference>